<accession>A0A6M8U6N6</accession>
<organism evidence="6 7">
    <name type="scientific">Paramixta manurensis</name>
    <dbReference type="NCBI Taxonomy" id="2740817"/>
    <lineage>
        <taxon>Bacteria</taxon>
        <taxon>Pseudomonadati</taxon>
        <taxon>Pseudomonadota</taxon>
        <taxon>Gammaproteobacteria</taxon>
        <taxon>Enterobacterales</taxon>
        <taxon>Erwiniaceae</taxon>
        <taxon>Paramixta</taxon>
    </lineage>
</organism>
<sequence>MWITKQITLTTLPPLEEGVVLSRETLHEYQQAYDVLTAAQQRHAQIVADAERQAQQIIEAAHDEAARQIAAALAQSEAQFLQRVETLFEDWQSARKQQDESLISQAQYLVSAALTHLFDSSSDTQKVTALLRQLLQARARGQSATLWCHPSQYAAIEAWLQAHTHLDWAVQLDDALEIHSVMLQTANGELSVNWAQLQQRLLSTVQA</sequence>
<evidence type="ECO:0000256" key="2">
    <source>
        <dbReference type="ARBA" id="ARBA00022448"/>
    </source>
</evidence>
<dbReference type="KEGG" id="pmak:PMPD1_1369"/>
<dbReference type="GO" id="GO:0030254">
    <property type="term" value="P:protein secretion by the type III secretion system"/>
    <property type="evidence" value="ECO:0007669"/>
    <property type="project" value="InterPro"/>
</dbReference>
<proteinExistence type="inferred from homology"/>
<dbReference type="AlphaFoldDB" id="A0A6M8U6N6"/>
<evidence type="ECO:0000256" key="3">
    <source>
        <dbReference type="ARBA" id="ARBA00022490"/>
    </source>
</evidence>
<reference evidence="6 7" key="1">
    <citation type="submission" date="2020-06" db="EMBL/GenBank/DDBJ databases">
        <title>Genome sequence of Paramixta manurensis strain PD-1.</title>
        <authorList>
            <person name="Lee C.W."/>
            <person name="Kim J."/>
        </authorList>
    </citation>
    <scope>NUCLEOTIDE SEQUENCE [LARGE SCALE GENOMIC DNA]</scope>
    <source>
        <strain evidence="6 7">PD-1</strain>
    </source>
</reference>
<dbReference type="InterPro" id="IPR009335">
    <property type="entry name" value="T3SS_HrpE/ATPase_suE"/>
</dbReference>
<dbReference type="Proteomes" id="UP000505325">
    <property type="component" value="Chromosome"/>
</dbReference>
<dbReference type="NCBIfam" id="TIGR02499">
    <property type="entry name" value="HrpE_YscL_not"/>
    <property type="match status" value="1"/>
</dbReference>
<evidence type="ECO:0000313" key="7">
    <source>
        <dbReference type="Proteomes" id="UP000505325"/>
    </source>
</evidence>
<keyword evidence="2" id="KW-0813">Transport</keyword>
<comment type="similarity">
    <text evidence="5">Belongs to the SctL stator family.</text>
</comment>
<gene>
    <name evidence="6" type="ORF">PMPD1_1369</name>
</gene>
<keyword evidence="4" id="KW-0653">Protein transport</keyword>
<dbReference type="GO" id="GO:0005737">
    <property type="term" value="C:cytoplasm"/>
    <property type="evidence" value="ECO:0007669"/>
    <property type="project" value="UniProtKB-SubCell"/>
</dbReference>
<dbReference type="EMBL" id="CP054212">
    <property type="protein sequence ID" value="QKJ86328.1"/>
    <property type="molecule type" value="Genomic_DNA"/>
</dbReference>
<evidence type="ECO:0000313" key="6">
    <source>
        <dbReference type="EMBL" id="QKJ86328.1"/>
    </source>
</evidence>
<dbReference type="InterPro" id="IPR012842">
    <property type="entry name" value="T3SS_SctL/SctL2"/>
</dbReference>
<evidence type="ECO:0000256" key="5">
    <source>
        <dbReference type="ARBA" id="ARBA00024335"/>
    </source>
</evidence>
<comment type="subcellular location">
    <subcellularLocation>
        <location evidence="1">Cytoplasm</location>
    </subcellularLocation>
</comment>
<protein>
    <submittedName>
        <fullName evidence="6">HrpE/YscL family type III secretion apparatus protein</fullName>
    </submittedName>
</protein>
<name>A0A6M8U6N6_9GAMM</name>
<evidence type="ECO:0000256" key="4">
    <source>
        <dbReference type="ARBA" id="ARBA00022927"/>
    </source>
</evidence>
<dbReference type="RefSeq" id="WP_173633351.1">
    <property type="nucleotide sequence ID" value="NZ_CP054212.1"/>
</dbReference>
<dbReference type="Pfam" id="PF06188">
    <property type="entry name" value="HrpE"/>
    <property type="match status" value="1"/>
</dbReference>
<keyword evidence="7" id="KW-1185">Reference proteome</keyword>
<evidence type="ECO:0000256" key="1">
    <source>
        <dbReference type="ARBA" id="ARBA00004496"/>
    </source>
</evidence>
<keyword evidence="3" id="KW-0963">Cytoplasm</keyword>